<dbReference type="InterPro" id="IPR052709">
    <property type="entry name" value="Transposase-MT_Hybrid"/>
</dbReference>
<comment type="caution">
    <text evidence="1">The sequence shown here is derived from an EMBL/GenBank/DDBJ whole genome shotgun (WGS) entry which is preliminary data.</text>
</comment>
<dbReference type="STRING" id="151549.A0A4C1WMM0"/>
<sequence length="100" mass="12206">MWVTDDEKWFTYDKNVRKRVWSKGTQALQVISKSGLTRNKLMLCMWWDWKGLIHYESLPPGETIDSDLYRYQMMRLRQEVEKKRPELIKRKDVVFHLDNA</sequence>
<name>A0A4C1WMM0_EUMVA</name>
<organism evidence="1 2">
    <name type="scientific">Eumeta variegata</name>
    <name type="common">Bagworm moth</name>
    <name type="synonym">Eumeta japonica</name>
    <dbReference type="NCBI Taxonomy" id="151549"/>
    <lineage>
        <taxon>Eukaryota</taxon>
        <taxon>Metazoa</taxon>
        <taxon>Ecdysozoa</taxon>
        <taxon>Arthropoda</taxon>
        <taxon>Hexapoda</taxon>
        <taxon>Insecta</taxon>
        <taxon>Pterygota</taxon>
        <taxon>Neoptera</taxon>
        <taxon>Endopterygota</taxon>
        <taxon>Lepidoptera</taxon>
        <taxon>Glossata</taxon>
        <taxon>Ditrysia</taxon>
        <taxon>Tineoidea</taxon>
        <taxon>Psychidae</taxon>
        <taxon>Oiketicinae</taxon>
        <taxon>Eumeta</taxon>
    </lineage>
</organism>
<accession>A0A4C1WMM0</accession>
<dbReference type="AlphaFoldDB" id="A0A4C1WMM0"/>
<dbReference type="GO" id="GO:0000014">
    <property type="term" value="F:single-stranded DNA endodeoxyribonuclease activity"/>
    <property type="evidence" value="ECO:0007669"/>
    <property type="project" value="TreeGrafter"/>
</dbReference>
<dbReference type="Proteomes" id="UP000299102">
    <property type="component" value="Unassembled WGS sequence"/>
</dbReference>
<dbReference type="InterPro" id="IPR001888">
    <property type="entry name" value="Transposase_1"/>
</dbReference>
<dbReference type="GO" id="GO:0005634">
    <property type="term" value="C:nucleus"/>
    <property type="evidence" value="ECO:0007669"/>
    <property type="project" value="TreeGrafter"/>
</dbReference>
<dbReference type="PANTHER" id="PTHR46060">
    <property type="entry name" value="MARINER MOS1 TRANSPOSASE-LIKE PROTEIN"/>
    <property type="match status" value="1"/>
</dbReference>
<dbReference type="OrthoDB" id="616263at2759"/>
<dbReference type="Gene3D" id="3.30.420.10">
    <property type="entry name" value="Ribonuclease H-like superfamily/Ribonuclease H"/>
    <property type="match status" value="1"/>
</dbReference>
<dbReference type="GO" id="GO:0042800">
    <property type="term" value="F:histone H3K4 methyltransferase activity"/>
    <property type="evidence" value="ECO:0007669"/>
    <property type="project" value="TreeGrafter"/>
</dbReference>
<evidence type="ECO:0000313" key="2">
    <source>
        <dbReference type="Proteomes" id="UP000299102"/>
    </source>
</evidence>
<proteinExistence type="predicted"/>
<dbReference type="PANTHER" id="PTHR46060:SF2">
    <property type="entry name" value="HISTONE-LYSINE N-METHYLTRANSFERASE SETMAR"/>
    <property type="match status" value="1"/>
</dbReference>
<dbReference type="GO" id="GO:0006303">
    <property type="term" value="P:double-strand break repair via nonhomologous end joining"/>
    <property type="evidence" value="ECO:0007669"/>
    <property type="project" value="TreeGrafter"/>
</dbReference>
<dbReference type="GO" id="GO:0035861">
    <property type="term" value="C:site of double-strand break"/>
    <property type="evidence" value="ECO:0007669"/>
    <property type="project" value="TreeGrafter"/>
</dbReference>
<dbReference type="GO" id="GO:0031297">
    <property type="term" value="P:replication fork processing"/>
    <property type="evidence" value="ECO:0007669"/>
    <property type="project" value="TreeGrafter"/>
</dbReference>
<dbReference type="InterPro" id="IPR036397">
    <property type="entry name" value="RNaseH_sf"/>
</dbReference>
<dbReference type="GO" id="GO:0003697">
    <property type="term" value="F:single-stranded DNA binding"/>
    <property type="evidence" value="ECO:0007669"/>
    <property type="project" value="TreeGrafter"/>
</dbReference>
<dbReference type="GO" id="GO:0003690">
    <property type="term" value="F:double-stranded DNA binding"/>
    <property type="evidence" value="ECO:0007669"/>
    <property type="project" value="TreeGrafter"/>
</dbReference>
<dbReference type="EMBL" id="BGZK01000605">
    <property type="protein sequence ID" value="GBP52531.1"/>
    <property type="molecule type" value="Genomic_DNA"/>
</dbReference>
<dbReference type="GO" id="GO:0044774">
    <property type="term" value="P:mitotic DNA integrity checkpoint signaling"/>
    <property type="evidence" value="ECO:0007669"/>
    <property type="project" value="TreeGrafter"/>
</dbReference>
<dbReference type="GO" id="GO:0000729">
    <property type="term" value="P:DNA double-strand break processing"/>
    <property type="evidence" value="ECO:0007669"/>
    <property type="project" value="TreeGrafter"/>
</dbReference>
<dbReference type="GO" id="GO:0044547">
    <property type="term" value="F:DNA topoisomerase binding"/>
    <property type="evidence" value="ECO:0007669"/>
    <property type="project" value="TreeGrafter"/>
</dbReference>
<gene>
    <name evidence="1" type="ORF">EVAR_39053_1</name>
</gene>
<protein>
    <submittedName>
        <fullName evidence="1">Mariner Mos1 transposase</fullName>
    </submittedName>
</protein>
<dbReference type="GO" id="GO:0000793">
    <property type="term" value="C:condensed chromosome"/>
    <property type="evidence" value="ECO:0007669"/>
    <property type="project" value="TreeGrafter"/>
</dbReference>
<dbReference type="Pfam" id="PF01359">
    <property type="entry name" value="Transposase_1"/>
    <property type="match status" value="1"/>
</dbReference>
<dbReference type="GO" id="GO:0015074">
    <property type="term" value="P:DNA integration"/>
    <property type="evidence" value="ECO:0007669"/>
    <property type="project" value="TreeGrafter"/>
</dbReference>
<evidence type="ECO:0000313" key="1">
    <source>
        <dbReference type="EMBL" id="GBP52531.1"/>
    </source>
</evidence>
<keyword evidence="2" id="KW-1185">Reference proteome</keyword>
<reference evidence="1 2" key="1">
    <citation type="journal article" date="2019" name="Commun. Biol.">
        <title>The bagworm genome reveals a unique fibroin gene that provides high tensile strength.</title>
        <authorList>
            <person name="Kono N."/>
            <person name="Nakamura H."/>
            <person name="Ohtoshi R."/>
            <person name="Tomita M."/>
            <person name="Numata K."/>
            <person name="Arakawa K."/>
        </authorList>
    </citation>
    <scope>NUCLEOTIDE SEQUENCE [LARGE SCALE GENOMIC DNA]</scope>
</reference>
<dbReference type="GO" id="GO:0046975">
    <property type="term" value="F:histone H3K36 methyltransferase activity"/>
    <property type="evidence" value="ECO:0007669"/>
    <property type="project" value="TreeGrafter"/>
</dbReference>